<feature type="region of interest" description="Disordered" evidence="2">
    <location>
        <begin position="1"/>
        <end position="22"/>
    </location>
</feature>
<dbReference type="InterPro" id="IPR012677">
    <property type="entry name" value="Nucleotide-bd_a/b_plait_sf"/>
</dbReference>
<dbReference type="InterPro" id="IPR031721">
    <property type="entry name" value="Partial_CstF"/>
</dbReference>
<feature type="region of interest" description="Disordered" evidence="2">
    <location>
        <begin position="659"/>
        <end position="705"/>
    </location>
</feature>
<dbReference type="Proteomes" id="UP000224006">
    <property type="component" value="Chromosome IX"/>
</dbReference>
<feature type="compositionally biased region" description="Pro residues" evidence="2">
    <location>
        <begin position="508"/>
        <end position="525"/>
    </location>
</feature>
<feature type="compositionally biased region" description="Pro residues" evidence="2">
    <location>
        <begin position="377"/>
        <end position="387"/>
    </location>
</feature>
<keyword evidence="1" id="KW-0694">RNA-binding</keyword>
<evidence type="ECO:0000313" key="5">
    <source>
        <dbReference type="Proteomes" id="UP000224006"/>
    </source>
</evidence>
<dbReference type="RefSeq" id="XP_029216671.1">
    <property type="nucleotide sequence ID" value="XM_029360004.1"/>
</dbReference>
<name>A0A2A9MB93_BESBE</name>
<evidence type="ECO:0000313" key="4">
    <source>
        <dbReference type="EMBL" id="PFH32662.1"/>
    </source>
</evidence>
<dbReference type="AlphaFoldDB" id="A0A2A9MB93"/>
<evidence type="ECO:0000256" key="1">
    <source>
        <dbReference type="PROSITE-ProRule" id="PRU00176"/>
    </source>
</evidence>
<dbReference type="Pfam" id="PF00076">
    <property type="entry name" value="RRM_1"/>
    <property type="match status" value="1"/>
</dbReference>
<accession>A0A2A9MB93</accession>
<feature type="compositionally biased region" description="Low complexity" evidence="2">
    <location>
        <begin position="388"/>
        <end position="410"/>
    </location>
</feature>
<sequence length="1003" mass="101890">MREGKSSKSREGSYDDRSPGRLRPRKMFIGNLPVDITDAELRPLLAAAGTVRSLNIRSARASGARPKSLFAHVEFEREEDCHALFRVLDARVFKGRTLRVEWCDDKGRQRNASASAKRGRGAAFPSSSLERDASSDLPDNAADGRRPSSMGRGDSVGPSYERRFGAQSRGRSFGRGGDEEERGGRGRRPAGGRPTGGEEPVAPADAAGLFPPGSGLKLFAADGTVTPAALEIAAKLTREDLFAILDDIQSLSAQMPATARKVLSENPLLCHALLHAQLATHSTLGEDLDLEALPPAQQVQARKILVERLSLELRLCRARPPSSLALPPSLLLDSPAGASPPAAVPSASASAARESTSGPPGSDVPRRPFPAQTTCPPQAPTPTPTGPMPRGATAGAAAASVAAKASASLPRQGPVGGPTPSRSAVSCPPVAQAGGANGRAGIAPTQSPLLLQPGVECDVGSDGKGGLPCAGVGLEERQPAVSAAAPADDVGPPAGVCPSLPAAGPTPASVPPASAPPLLPTPQFPPSGVSLTPEAGKHATVDASVGSQCPSSSAASPAPGAAPPSPSASSQVYGARADVTSKNLLPSVPVNFEDCSKPLLATPPSFPHRRAAGPLGGPRATAVSLTVPGLAAPAPVLVAALTGLADEAAVLRQAASTVPGRLPAASQFSPITPSGADSSPTPFPQADAPQFANRRSSQESEDALQRLAGRTAAEAGLPQSASQKTPVVGAVDQSGHVTLAGGLRASPVSPGVSPGLEHPCGVSSTLPADAAPAGSFARDIQRRASLEGAPGLKRRRTEEEQVSHAQPGAQQGPVGRPAGPQAAPAAPVLPRATLAPGQYLPQTRLDPQAPRRRLSVSAASVPSSAFGVRPGTGGSEPGAGVPQQAPASQSLRRASRGDASGGQELAAPRGPARAPVGAPDAAAVGAAERETVCSPLALILSQEAAVEEAPAALVDEVMRVPAMLRNILTAQASQMLQWNEAQRRQVLSIRKALRQRGCVVLDQ</sequence>
<dbReference type="InterPro" id="IPR000504">
    <property type="entry name" value="RRM_dom"/>
</dbReference>
<feature type="compositionally biased region" description="Low complexity" evidence="2">
    <location>
        <begin position="805"/>
        <end position="836"/>
    </location>
</feature>
<dbReference type="GO" id="GO:0005847">
    <property type="term" value="C:mRNA cleavage and polyadenylation specificity factor complex"/>
    <property type="evidence" value="ECO:0007669"/>
    <property type="project" value="TreeGrafter"/>
</dbReference>
<feature type="compositionally biased region" description="Low complexity" evidence="2">
    <location>
        <begin position="479"/>
        <end position="507"/>
    </location>
</feature>
<proteinExistence type="predicted"/>
<dbReference type="SUPFAM" id="SSF54928">
    <property type="entry name" value="RNA-binding domain, RBD"/>
    <property type="match status" value="1"/>
</dbReference>
<feature type="region of interest" description="Disordered" evidence="2">
    <location>
        <begin position="337"/>
        <end position="445"/>
    </location>
</feature>
<dbReference type="EMBL" id="NWUJ01000010">
    <property type="protein sequence ID" value="PFH32662.1"/>
    <property type="molecule type" value="Genomic_DNA"/>
</dbReference>
<dbReference type="GO" id="GO:0003729">
    <property type="term" value="F:mRNA binding"/>
    <property type="evidence" value="ECO:0007669"/>
    <property type="project" value="TreeGrafter"/>
</dbReference>
<feature type="compositionally biased region" description="Low complexity" evidence="2">
    <location>
        <begin position="337"/>
        <end position="352"/>
    </location>
</feature>
<dbReference type="PANTHER" id="PTHR45735:SF2">
    <property type="entry name" value="CLEAVAGE STIMULATION FACTOR SUBUNIT 2"/>
    <property type="match status" value="1"/>
</dbReference>
<organism evidence="4 5">
    <name type="scientific">Besnoitia besnoiti</name>
    <name type="common">Apicomplexan protozoan</name>
    <dbReference type="NCBI Taxonomy" id="94643"/>
    <lineage>
        <taxon>Eukaryota</taxon>
        <taxon>Sar</taxon>
        <taxon>Alveolata</taxon>
        <taxon>Apicomplexa</taxon>
        <taxon>Conoidasida</taxon>
        <taxon>Coccidia</taxon>
        <taxon>Eucoccidiorida</taxon>
        <taxon>Eimeriorina</taxon>
        <taxon>Sarcocystidae</taxon>
        <taxon>Besnoitia</taxon>
    </lineage>
</organism>
<feature type="region of interest" description="Disordered" evidence="2">
    <location>
        <begin position="786"/>
        <end position="917"/>
    </location>
</feature>
<feature type="compositionally biased region" description="Polar residues" evidence="2">
    <location>
        <begin position="666"/>
        <end position="680"/>
    </location>
</feature>
<dbReference type="GeneID" id="40306336"/>
<dbReference type="STRING" id="94643.A0A2A9MB93"/>
<dbReference type="PANTHER" id="PTHR45735">
    <property type="entry name" value="CLEAVAGE STIMULATION FACTOR SUBUNIT 2"/>
    <property type="match status" value="1"/>
</dbReference>
<feature type="region of interest" description="Disordered" evidence="2">
    <location>
        <begin position="478"/>
        <end position="574"/>
    </location>
</feature>
<dbReference type="OrthoDB" id="439808at2759"/>
<dbReference type="VEuPathDB" id="ToxoDB:BESB_012740"/>
<dbReference type="SMART" id="SM00360">
    <property type="entry name" value="RRM"/>
    <property type="match status" value="1"/>
</dbReference>
<feature type="compositionally biased region" description="Low complexity" evidence="2">
    <location>
        <begin position="855"/>
        <end position="865"/>
    </location>
</feature>
<feature type="compositionally biased region" description="Low complexity" evidence="2">
    <location>
        <begin position="906"/>
        <end position="917"/>
    </location>
</feature>
<evidence type="ECO:0000259" key="3">
    <source>
        <dbReference type="PROSITE" id="PS50102"/>
    </source>
</evidence>
<keyword evidence="5" id="KW-1185">Reference proteome</keyword>
<comment type="caution">
    <text evidence="4">The sequence shown here is derived from an EMBL/GenBank/DDBJ whole genome shotgun (WGS) entry which is preliminary data.</text>
</comment>
<dbReference type="KEGG" id="bbes:BESB_012740"/>
<dbReference type="InterPro" id="IPR035979">
    <property type="entry name" value="RBD_domain_sf"/>
</dbReference>
<protein>
    <submittedName>
        <fullName evidence="4">RNA recognition motif-containing protein</fullName>
    </submittedName>
</protein>
<gene>
    <name evidence="4" type="ORF">BESB_012740</name>
</gene>
<dbReference type="Gene3D" id="3.30.70.330">
    <property type="match status" value="1"/>
</dbReference>
<reference evidence="4 5" key="1">
    <citation type="submission" date="2017-09" db="EMBL/GenBank/DDBJ databases">
        <title>Genome sequencing of Besnoitia besnoiti strain Bb-Ger1.</title>
        <authorList>
            <person name="Schares G."/>
            <person name="Venepally P."/>
            <person name="Lorenzi H.A."/>
        </authorList>
    </citation>
    <scope>NUCLEOTIDE SEQUENCE [LARGE SCALE GENOMIC DNA]</scope>
    <source>
        <strain evidence="4 5">Bb-Ger1</strain>
    </source>
</reference>
<feature type="region of interest" description="Disordered" evidence="2">
    <location>
        <begin position="108"/>
        <end position="208"/>
    </location>
</feature>
<evidence type="ECO:0000256" key="2">
    <source>
        <dbReference type="SAM" id="MobiDB-lite"/>
    </source>
</evidence>
<feature type="compositionally biased region" description="Low complexity" evidence="2">
    <location>
        <begin position="550"/>
        <end position="559"/>
    </location>
</feature>
<dbReference type="PROSITE" id="PS50102">
    <property type="entry name" value="RRM"/>
    <property type="match status" value="1"/>
</dbReference>
<feature type="domain" description="RRM" evidence="3">
    <location>
        <begin position="25"/>
        <end position="105"/>
    </location>
</feature>
<feature type="region of interest" description="Disordered" evidence="2">
    <location>
        <begin position="741"/>
        <end position="767"/>
    </location>
</feature>
<dbReference type="Pfam" id="PF15861">
    <property type="entry name" value="partial_CstF"/>
    <property type="match status" value="1"/>
</dbReference>
<feature type="compositionally biased region" description="Basic and acidic residues" evidence="2">
    <location>
        <begin position="1"/>
        <end position="19"/>
    </location>
</feature>